<organism evidence="1 2">
    <name type="scientific">Escherichia albertii (strain TW07627)</name>
    <dbReference type="NCBI Taxonomy" id="502347"/>
    <lineage>
        <taxon>Bacteria</taxon>
        <taxon>Pseudomonadati</taxon>
        <taxon>Pseudomonadota</taxon>
        <taxon>Gammaproteobacteria</taxon>
        <taxon>Enterobacterales</taxon>
        <taxon>Enterobacteriaceae</taxon>
        <taxon>Escherichia</taxon>
    </lineage>
</organism>
<reference evidence="1 2" key="1">
    <citation type="submission" date="2008-02" db="EMBL/GenBank/DDBJ databases">
        <title>Annotation of Escherichia albertii TW07627.</title>
        <authorList>
            <person name="Sutton G."/>
            <person name="Whittam T.S."/>
            <person name="Sebastian Y."/>
        </authorList>
    </citation>
    <scope>NUCLEOTIDE SEQUENCE [LARGE SCALE GENOMIC DNA]</scope>
    <source>
        <strain evidence="1 2">TW07627</strain>
    </source>
</reference>
<sequence length="42" mass="5029">MCRYTNCMSPLFLRQCKAVLFSRNVFALLRDFLLQLFATKRL</sequence>
<comment type="caution">
    <text evidence="1">The sequence shown here is derived from an EMBL/GenBank/DDBJ whole genome shotgun (WGS) entry which is preliminary data.</text>
</comment>
<dbReference type="EMBL" id="ABKX01000015">
    <property type="protein sequence ID" value="EDS90167.1"/>
    <property type="molecule type" value="Genomic_DNA"/>
</dbReference>
<proteinExistence type="predicted"/>
<accession>A0ABC9NIZ6</accession>
<gene>
    <name evidence="1" type="ORF">ESCAB7627_4877</name>
</gene>
<name>A0ABC9NIZ6_ESCAT</name>
<dbReference type="AlphaFoldDB" id="A0ABC9NIZ6"/>
<evidence type="ECO:0000313" key="2">
    <source>
        <dbReference type="Proteomes" id="UP000003042"/>
    </source>
</evidence>
<protein>
    <submittedName>
        <fullName evidence="1">Uncharacterized protein</fullName>
    </submittedName>
</protein>
<evidence type="ECO:0000313" key="1">
    <source>
        <dbReference type="EMBL" id="EDS90167.1"/>
    </source>
</evidence>
<dbReference type="Proteomes" id="UP000003042">
    <property type="component" value="Unassembled WGS sequence"/>
</dbReference>